<evidence type="ECO:0000313" key="2">
    <source>
        <dbReference type="EMBL" id="RKN54428.1"/>
    </source>
</evidence>
<feature type="transmembrane region" description="Helical" evidence="1">
    <location>
        <begin position="100"/>
        <end position="119"/>
    </location>
</feature>
<feature type="transmembrane region" description="Helical" evidence="1">
    <location>
        <begin position="27"/>
        <end position="48"/>
    </location>
</feature>
<feature type="transmembrane region" description="Helical" evidence="1">
    <location>
        <begin position="175"/>
        <end position="194"/>
    </location>
</feature>
<dbReference type="Proteomes" id="UP000279968">
    <property type="component" value="Unassembled WGS sequence"/>
</dbReference>
<protein>
    <submittedName>
        <fullName evidence="2">DUF998 domain-containing protein</fullName>
    </submittedName>
</protein>
<sequence>MREGGPVTQTITFDSVRPAEAVGRDRLLLVGGILAGPLFVGSALVQGLTRDGYDFRRHPVSVLSTGDLGWIQIATFLVTGLLTIGAAWALRRVEPGGSAWLPRLVTLYGIGLMAAGVFSADPADGFPAGTPRGAGQISWHGGLHFLAAALAFVALIVATVLLARRAARSGQRVRAGLSLLVGAFFAVAWVAMIVRPGPLTMIGFGLGVTAGWAWLTGTLMAAVRGSTR</sequence>
<dbReference type="EMBL" id="RBAN01000003">
    <property type="protein sequence ID" value="RKN54428.1"/>
    <property type="molecule type" value="Genomic_DNA"/>
</dbReference>
<keyword evidence="1" id="KW-0472">Membrane</keyword>
<gene>
    <name evidence="2" type="ORF">D7193_20850</name>
</gene>
<name>A0A3B0A181_9ACTN</name>
<evidence type="ECO:0000313" key="3">
    <source>
        <dbReference type="Proteomes" id="UP000279968"/>
    </source>
</evidence>
<dbReference type="AlphaFoldDB" id="A0A3B0A181"/>
<organism evidence="2 3">
    <name type="scientific">Micromonospora costi</name>
    <dbReference type="NCBI Taxonomy" id="1530042"/>
    <lineage>
        <taxon>Bacteria</taxon>
        <taxon>Bacillati</taxon>
        <taxon>Actinomycetota</taxon>
        <taxon>Actinomycetes</taxon>
        <taxon>Micromonosporales</taxon>
        <taxon>Micromonosporaceae</taxon>
        <taxon>Micromonospora</taxon>
    </lineage>
</organism>
<dbReference type="Pfam" id="PF06197">
    <property type="entry name" value="DUF998"/>
    <property type="match status" value="1"/>
</dbReference>
<keyword evidence="1" id="KW-0812">Transmembrane</keyword>
<accession>A0A3B0A181</accession>
<keyword evidence="1" id="KW-1133">Transmembrane helix</keyword>
<keyword evidence="3" id="KW-1185">Reference proteome</keyword>
<reference evidence="2 3" key="1">
    <citation type="journal article" date="2015" name="Int. J. Syst. Evol. Microbiol.">
        <title>Micromonospora costi sp. nov., isolated from a leaf of Costus speciosus.</title>
        <authorList>
            <person name="Thawai C."/>
        </authorList>
    </citation>
    <scope>NUCLEOTIDE SEQUENCE [LARGE SCALE GENOMIC DNA]</scope>
    <source>
        <strain evidence="2 3">CS1-12</strain>
    </source>
</reference>
<evidence type="ECO:0000256" key="1">
    <source>
        <dbReference type="SAM" id="Phobius"/>
    </source>
</evidence>
<dbReference type="InterPro" id="IPR009339">
    <property type="entry name" value="DUF998"/>
</dbReference>
<comment type="caution">
    <text evidence="2">The sequence shown here is derived from an EMBL/GenBank/DDBJ whole genome shotgun (WGS) entry which is preliminary data.</text>
</comment>
<feature type="transmembrane region" description="Helical" evidence="1">
    <location>
        <begin position="200"/>
        <end position="223"/>
    </location>
</feature>
<proteinExistence type="predicted"/>
<feature type="transmembrane region" description="Helical" evidence="1">
    <location>
        <begin position="139"/>
        <end position="163"/>
    </location>
</feature>
<feature type="transmembrane region" description="Helical" evidence="1">
    <location>
        <begin position="68"/>
        <end position="88"/>
    </location>
</feature>